<organism evidence="3 4">
    <name type="scientific">Prorocentrum cordatum</name>
    <dbReference type="NCBI Taxonomy" id="2364126"/>
    <lineage>
        <taxon>Eukaryota</taxon>
        <taxon>Sar</taxon>
        <taxon>Alveolata</taxon>
        <taxon>Dinophyceae</taxon>
        <taxon>Prorocentrales</taxon>
        <taxon>Prorocentraceae</taxon>
        <taxon>Prorocentrum</taxon>
    </lineage>
</organism>
<dbReference type="EMBL" id="CAUYUJ010010562">
    <property type="protein sequence ID" value="CAK0829719.1"/>
    <property type="molecule type" value="Genomic_DNA"/>
</dbReference>
<name>A0ABN9SCJ1_9DINO</name>
<feature type="compositionally biased region" description="Basic and acidic residues" evidence="1">
    <location>
        <begin position="48"/>
        <end position="64"/>
    </location>
</feature>
<keyword evidence="2" id="KW-0732">Signal</keyword>
<evidence type="ECO:0000256" key="2">
    <source>
        <dbReference type="SAM" id="SignalP"/>
    </source>
</evidence>
<comment type="caution">
    <text evidence="3">The sequence shown here is derived from an EMBL/GenBank/DDBJ whole genome shotgun (WGS) entry which is preliminary data.</text>
</comment>
<feature type="non-terminal residue" evidence="3">
    <location>
        <position position="1"/>
    </location>
</feature>
<evidence type="ECO:0000313" key="3">
    <source>
        <dbReference type="EMBL" id="CAK0829719.1"/>
    </source>
</evidence>
<keyword evidence="4" id="KW-1185">Reference proteome</keyword>
<sequence length="395" mass="43615">PVHLILLRLVMPGVLATRELTQHGGRAKETQHHHQQKMGVEGQGGGERGGREGRREGGCREGGGKPKLRTGTTSMANSDVDECPTPSRNVLPYQSLSVTVQMLDETDLRAPTSTRPLDLEVGAVLAETQHQWDACRTEHESRPTLPTRRGCPALAGQLPCSSRGIDWILGWLPPALPDTPKRTRSQTRSEREDGTCKLEVLGRGSGAFTSRRVGDVGVLRSPSPARLYSSSPLESKFLPHMLKSGWWVGIYPSVLGQATVQTFQHRPNVTLLYFTQLPNATLHSTSTASLLVRIQDLLDEDRHVTGCYELPRDTDRWPRVESLVPPTRREPRQASALPPPPAPSAPRRPGASADRARGRRSAALPAACHRRPAWRWRRGPPRPRSLGRPPRRRAS</sequence>
<feature type="chain" id="PRO_5045596350" evidence="2">
    <location>
        <begin position="17"/>
        <end position="395"/>
    </location>
</feature>
<reference evidence="3" key="1">
    <citation type="submission" date="2023-10" db="EMBL/GenBank/DDBJ databases">
        <authorList>
            <person name="Chen Y."/>
            <person name="Shah S."/>
            <person name="Dougan E. K."/>
            <person name="Thang M."/>
            <person name="Chan C."/>
        </authorList>
    </citation>
    <scope>NUCLEOTIDE SEQUENCE [LARGE SCALE GENOMIC DNA]</scope>
</reference>
<feature type="compositionally biased region" description="Basic residues" evidence="1">
    <location>
        <begin position="368"/>
        <end position="381"/>
    </location>
</feature>
<proteinExistence type="predicted"/>
<protein>
    <submittedName>
        <fullName evidence="3">Uncharacterized protein</fullName>
    </submittedName>
</protein>
<feature type="compositionally biased region" description="Pro residues" evidence="1">
    <location>
        <begin position="337"/>
        <end position="346"/>
    </location>
</feature>
<gene>
    <name evidence="3" type="ORF">PCOR1329_LOCUS28566</name>
</gene>
<feature type="signal peptide" evidence="2">
    <location>
        <begin position="1"/>
        <end position="16"/>
    </location>
</feature>
<feature type="region of interest" description="Disordered" evidence="1">
    <location>
        <begin position="22"/>
        <end position="89"/>
    </location>
</feature>
<dbReference type="Proteomes" id="UP001189429">
    <property type="component" value="Unassembled WGS sequence"/>
</dbReference>
<evidence type="ECO:0000313" key="4">
    <source>
        <dbReference type="Proteomes" id="UP001189429"/>
    </source>
</evidence>
<accession>A0ABN9SCJ1</accession>
<feature type="region of interest" description="Disordered" evidence="1">
    <location>
        <begin position="324"/>
        <end position="395"/>
    </location>
</feature>
<evidence type="ECO:0000256" key="1">
    <source>
        <dbReference type="SAM" id="MobiDB-lite"/>
    </source>
</evidence>